<dbReference type="InterPro" id="IPR017853">
    <property type="entry name" value="GH"/>
</dbReference>
<dbReference type="InterPro" id="IPR002053">
    <property type="entry name" value="Glyco_hydro_25"/>
</dbReference>
<dbReference type="Gene3D" id="3.20.20.80">
    <property type="entry name" value="Glycosidases"/>
    <property type="match status" value="1"/>
</dbReference>
<dbReference type="SUPFAM" id="SSF51445">
    <property type="entry name" value="(Trans)glycosidases"/>
    <property type="match status" value="1"/>
</dbReference>
<dbReference type="GO" id="GO:0016052">
    <property type="term" value="P:carbohydrate catabolic process"/>
    <property type="evidence" value="ECO:0007669"/>
    <property type="project" value="TreeGrafter"/>
</dbReference>
<proteinExistence type="inferred from homology"/>
<dbReference type="RefSeq" id="WP_071176459.1">
    <property type="nucleotide sequence ID" value="NZ_CP017831.1"/>
</dbReference>
<dbReference type="SMART" id="SM00641">
    <property type="entry name" value="Glyco_25"/>
    <property type="match status" value="1"/>
</dbReference>
<reference evidence="6" key="1">
    <citation type="submission" date="2016-10" db="EMBL/GenBank/DDBJ databases">
        <title>The complete genome sequence of the rumen bacterium Butyrivibrio hungatei MB2003.</title>
        <authorList>
            <person name="Palevich N."/>
            <person name="Kelly W.J."/>
            <person name="Leahy S.C."/>
            <person name="Altermann E."/>
            <person name="Rakonjac J."/>
            <person name="Attwood G.T."/>
        </authorList>
    </citation>
    <scope>NUCLEOTIDE SEQUENCE [LARGE SCALE GENOMIC DNA]</scope>
    <source>
        <strain evidence="6">MB2003</strain>
    </source>
</reference>
<keyword evidence="4" id="KW-0472">Membrane</keyword>
<protein>
    <submittedName>
        <fullName evidence="5">Lysozyme Lyc25D</fullName>
    </submittedName>
</protein>
<dbReference type="PANTHER" id="PTHR34135">
    <property type="entry name" value="LYSOZYME"/>
    <property type="match status" value="1"/>
</dbReference>
<dbReference type="PROSITE" id="PS51904">
    <property type="entry name" value="GLYCOSYL_HYDROL_F25_2"/>
    <property type="match status" value="1"/>
</dbReference>
<feature type="transmembrane region" description="Helical" evidence="4">
    <location>
        <begin position="6"/>
        <end position="30"/>
    </location>
</feature>
<dbReference type="InterPro" id="IPR018077">
    <property type="entry name" value="Glyco_hydro_fam25_subgr"/>
</dbReference>
<dbReference type="KEGG" id="bhu:bhn_I1763"/>
<accession>A0A1D9P2H7</accession>
<evidence type="ECO:0000256" key="1">
    <source>
        <dbReference type="ARBA" id="ARBA00010646"/>
    </source>
</evidence>
<dbReference type="GO" id="GO:0009253">
    <property type="term" value="P:peptidoglycan catabolic process"/>
    <property type="evidence" value="ECO:0007669"/>
    <property type="project" value="InterPro"/>
</dbReference>
<dbReference type="GO" id="GO:0016998">
    <property type="term" value="P:cell wall macromolecule catabolic process"/>
    <property type="evidence" value="ECO:0007669"/>
    <property type="project" value="InterPro"/>
</dbReference>
<evidence type="ECO:0000256" key="2">
    <source>
        <dbReference type="ARBA" id="ARBA00022801"/>
    </source>
</evidence>
<dbReference type="PANTHER" id="PTHR34135:SF2">
    <property type="entry name" value="LYSOZYME"/>
    <property type="match status" value="1"/>
</dbReference>
<evidence type="ECO:0000313" key="5">
    <source>
        <dbReference type="EMBL" id="AOZ96796.1"/>
    </source>
</evidence>
<keyword evidence="4" id="KW-0812">Transmembrane</keyword>
<name>A0A1D9P2H7_9FIRM</name>
<dbReference type="EMBL" id="CP017831">
    <property type="protein sequence ID" value="AOZ96796.1"/>
    <property type="molecule type" value="Genomic_DNA"/>
</dbReference>
<organism evidence="5 6">
    <name type="scientific">Butyrivibrio hungatei</name>
    <dbReference type="NCBI Taxonomy" id="185008"/>
    <lineage>
        <taxon>Bacteria</taxon>
        <taxon>Bacillati</taxon>
        <taxon>Bacillota</taxon>
        <taxon>Clostridia</taxon>
        <taxon>Lachnospirales</taxon>
        <taxon>Lachnospiraceae</taxon>
        <taxon>Butyrivibrio</taxon>
    </lineage>
</organism>
<sequence>MKKKLLISAAALVIIVALMGLTAGLFYFGVLHINNPSKRKYPIRGVDVAHYQGVVDWEVLSKEDISFAYIKATEGSSSVDEQFEKNWNEAQNTDLRIGAYHFFSLDSSGVTQAENFCKTVTPVPGMLPPVVDVEPYGGYREPDMLDKDKMLTELGAFLDEVETCYSMKPVIYTTKEWLPVIQERLADYDVWIRNVYGKPDPSINWTFWQYSNRHVLSGYSGTERYIDMNVFYGDEETFSAYN</sequence>
<dbReference type="AlphaFoldDB" id="A0A1D9P2H7"/>
<dbReference type="OrthoDB" id="9783374at2"/>
<dbReference type="Pfam" id="PF01183">
    <property type="entry name" value="Glyco_hydro_25"/>
    <property type="match status" value="1"/>
</dbReference>
<keyword evidence="4" id="KW-1133">Transmembrane helix</keyword>
<dbReference type="GO" id="GO:0003796">
    <property type="term" value="F:lysozyme activity"/>
    <property type="evidence" value="ECO:0007669"/>
    <property type="project" value="InterPro"/>
</dbReference>
<comment type="similarity">
    <text evidence="1">Belongs to the glycosyl hydrolase 25 family.</text>
</comment>
<evidence type="ECO:0000256" key="4">
    <source>
        <dbReference type="SAM" id="Phobius"/>
    </source>
</evidence>
<keyword evidence="6" id="KW-1185">Reference proteome</keyword>
<evidence type="ECO:0000313" key="6">
    <source>
        <dbReference type="Proteomes" id="UP000179284"/>
    </source>
</evidence>
<keyword evidence="3" id="KW-0326">Glycosidase</keyword>
<keyword evidence="2" id="KW-0378">Hydrolase</keyword>
<dbReference type="Proteomes" id="UP000179284">
    <property type="component" value="Chromosome I"/>
</dbReference>
<evidence type="ECO:0000256" key="3">
    <source>
        <dbReference type="ARBA" id="ARBA00023295"/>
    </source>
</evidence>
<gene>
    <name evidence="5" type="ORF">bhn_I1763</name>
</gene>